<dbReference type="EMBL" id="CAJVPU010011283">
    <property type="protein sequence ID" value="CAG8613335.1"/>
    <property type="molecule type" value="Genomic_DNA"/>
</dbReference>
<evidence type="ECO:0000313" key="2">
    <source>
        <dbReference type="Proteomes" id="UP000789702"/>
    </source>
</evidence>
<comment type="caution">
    <text evidence="1">The sequence shown here is derived from an EMBL/GenBank/DDBJ whole genome shotgun (WGS) entry which is preliminary data.</text>
</comment>
<keyword evidence="2" id="KW-1185">Reference proteome</keyword>
<gene>
    <name evidence="1" type="ORF">DHETER_LOCUS7722</name>
</gene>
<reference evidence="1" key="1">
    <citation type="submission" date="2021-06" db="EMBL/GenBank/DDBJ databases">
        <authorList>
            <person name="Kallberg Y."/>
            <person name="Tangrot J."/>
            <person name="Rosling A."/>
        </authorList>
    </citation>
    <scope>NUCLEOTIDE SEQUENCE</scope>
    <source>
        <strain evidence="1">IL203A</strain>
    </source>
</reference>
<organism evidence="1 2">
    <name type="scientific">Dentiscutata heterogama</name>
    <dbReference type="NCBI Taxonomy" id="1316150"/>
    <lineage>
        <taxon>Eukaryota</taxon>
        <taxon>Fungi</taxon>
        <taxon>Fungi incertae sedis</taxon>
        <taxon>Mucoromycota</taxon>
        <taxon>Glomeromycotina</taxon>
        <taxon>Glomeromycetes</taxon>
        <taxon>Diversisporales</taxon>
        <taxon>Gigasporaceae</taxon>
        <taxon>Dentiscutata</taxon>
    </lineage>
</organism>
<proteinExistence type="predicted"/>
<protein>
    <submittedName>
        <fullName evidence="1">4652_t:CDS:1</fullName>
    </submittedName>
</protein>
<dbReference type="Proteomes" id="UP000789702">
    <property type="component" value="Unassembled WGS sequence"/>
</dbReference>
<sequence>MTPVTLPYSATANLPIGIQSTFTCMKQALQLRRQACVLGYAYYLGMLCTAATPEQLRVIR</sequence>
<feature type="non-terminal residue" evidence="1">
    <location>
        <position position="60"/>
    </location>
</feature>
<evidence type="ECO:0000313" key="1">
    <source>
        <dbReference type="EMBL" id="CAG8613335.1"/>
    </source>
</evidence>
<name>A0ACA9MXN0_9GLOM</name>
<accession>A0ACA9MXN0</accession>